<dbReference type="InterPro" id="IPR054238">
    <property type="entry name" value="DUF6965"/>
</dbReference>
<proteinExistence type="predicted"/>
<organism evidence="2 3">
    <name type="scientific">Spirosoma telluris</name>
    <dbReference type="NCBI Taxonomy" id="2183553"/>
    <lineage>
        <taxon>Bacteria</taxon>
        <taxon>Pseudomonadati</taxon>
        <taxon>Bacteroidota</taxon>
        <taxon>Cytophagia</taxon>
        <taxon>Cytophagales</taxon>
        <taxon>Cytophagaceae</taxon>
        <taxon>Spirosoma</taxon>
    </lineage>
</organism>
<keyword evidence="3" id="KW-1185">Reference proteome</keyword>
<dbReference type="EMBL" id="QLII01000001">
    <property type="protein sequence ID" value="RAI74360.1"/>
    <property type="molecule type" value="Genomic_DNA"/>
</dbReference>
<protein>
    <recommendedName>
        <fullName evidence="1">DUF6965 domain-containing protein</fullName>
    </recommendedName>
</protein>
<evidence type="ECO:0000259" key="1">
    <source>
        <dbReference type="Pfam" id="PF22292"/>
    </source>
</evidence>
<evidence type="ECO:0000313" key="2">
    <source>
        <dbReference type="EMBL" id="RAI74360.1"/>
    </source>
</evidence>
<feature type="domain" description="DUF6965" evidence="1">
    <location>
        <begin position="12"/>
        <end position="67"/>
    </location>
</feature>
<dbReference type="AlphaFoldDB" id="A0A327NG77"/>
<name>A0A327NG77_9BACT</name>
<dbReference type="Proteomes" id="UP000249016">
    <property type="component" value="Unassembled WGS sequence"/>
</dbReference>
<evidence type="ECO:0000313" key="3">
    <source>
        <dbReference type="Proteomes" id="UP000249016"/>
    </source>
</evidence>
<sequence>MISNSILVIMNELNELLAYFQGRNLPDTEFVISRWARTCNLRQCVQLALINARNGNKTSTKTLRLIREKLELMK</sequence>
<accession>A0A327NG77</accession>
<reference evidence="2 3" key="1">
    <citation type="submission" date="2018-06" db="EMBL/GenBank/DDBJ databases">
        <title>Spirosoma sp. HMF3257 Genome sequencing and assembly.</title>
        <authorList>
            <person name="Kang H."/>
            <person name="Cha I."/>
            <person name="Kim H."/>
            <person name="Kang J."/>
            <person name="Joh K."/>
        </authorList>
    </citation>
    <scope>NUCLEOTIDE SEQUENCE [LARGE SCALE GENOMIC DNA]</scope>
    <source>
        <strain evidence="2 3">HMF3257</strain>
    </source>
</reference>
<comment type="caution">
    <text evidence="2">The sequence shown here is derived from an EMBL/GenBank/DDBJ whole genome shotgun (WGS) entry which is preliminary data.</text>
</comment>
<dbReference type="Pfam" id="PF22292">
    <property type="entry name" value="DUF6965"/>
    <property type="match status" value="1"/>
</dbReference>
<gene>
    <name evidence="2" type="ORF">HMF3257_08725</name>
</gene>